<sequence>MYCLPTVLRSIPVTIYRVSKNSVIKRFEAQCQVHQCGMKLYEGTVCDSSRYIPKINRYVAEK</sequence>
<dbReference type="EMBL" id="JANEYG010000031">
    <property type="protein sequence ID" value="KAJ8917662.1"/>
    <property type="molecule type" value="Genomic_DNA"/>
</dbReference>
<protein>
    <submittedName>
        <fullName evidence="1">Uncharacterized protein</fullName>
    </submittedName>
</protein>
<accession>A0AAV8VUK1</accession>
<dbReference type="Proteomes" id="UP001159042">
    <property type="component" value="Unassembled WGS sequence"/>
</dbReference>
<gene>
    <name evidence="1" type="ORF">NQ315_005109</name>
</gene>
<dbReference type="AlphaFoldDB" id="A0AAV8VUK1"/>
<evidence type="ECO:0000313" key="1">
    <source>
        <dbReference type="EMBL" id="KAJ8917662.1"/>
    </source>
</evidence>
<evidence type="ECO:0000313" key="2">
    <source>
        <dbReference type="Proteomes" id="UP001159042"/>
    </source>
</evidence>
<comment type="caution">
    <text evidence="1">The sequence shown here is derived from an EMBL/GenBank/DDBJ whole genome shotgun (WGS) entry which is preliminary data.</text>
</comment>
<organism evidence="1 2">
    <name type="scientific">Exocentrus adspersus</name>
    <dbReference type="NCBI Taxonomy" id="1586481"/>
    <lineage>
        <taxon>Eukaryota</taxon>
        <taxon>Metazoa</taxon>
        <taxon>Ecdysozoa</taxon>
        <taxon>Arthropoda</taxon>
        <taxon>Hexapoda</taxon>
        <taxon>Insecta</taxon>
        <taxon>Pterygota</taxon>
        <taxon>Neoptera</taxon>
        <taxon>Endopterygota</taxon>
        <taxon>Coleoptera</taxon>
        <taxon>Polyphaga</taxon>
        <taxon>Cucujiformia</taxon>
        <taxon>Chrysomeloidea</taxon>
        <taxon>Cerambycidae</taxon>
        <taxon>Lamiinae</taxon>
        <taxon>Acanthocinini</taxon>
        <taxon>Exocentrus</taxon>
    </lineage>
</organism>
<keyword evidence="2" id="KW-1185">Reference proteome</keyword>
<name>A0AAV8VUK1_9CUCU</name>
<proteinExistence type="predicted"/>
<reference evidence="1 2" key="1">
    <citation type="journal article" date="2023" name="Insect Mol. Biol.">
        <title>Genome sequencing provides insights into the evolution of gene families encoding plant cell wall-degrading enzymes in longhorned beetles.</title>
        <authorList>
            <person name="Shin N.R."/>
            <person name="Okamura Y."/>
            <person name="Kirsch R."/>
            <person name="Pauchet Y."/>
        </authorList>
    </citation>
    <scope>NUCLEOTIDE SEQUENCE [LARGE SCALE GENOMIC DNA]</scope>
    <source>
        <strain evidence="1">EAD_L_NR</strain>
    </source>
</reference>